<proteinExistence type="predicted"/>
<gene>
    <name evidence="1" type="ORF">PACLA_8A066151</name>
</gene>
<protein>
    <submittedName>
        <fullName evidence="1">Uncharacterized protein</fullName>
    </submittedName>
</protein>
<dbReference type="Proteomes" id="UP001152795">
    <property type="component" value="Unassembled WGS sequence"/>
</dbReference>
<dbReference type="OrthoDB" id="5987693at2759"/>
<comment type="caution">
    <text evidence="1">The sequence shown here is derived from an EMBL/GenBank/DDBJ whole genome shotgun (WGS) entry which is preliminary data.</text>
</comment>
<dbReference type="EMBL" id="CACRXK020016847">
    <property type="protein sequence ID" value="CAB4030404.1"/>
    <property type="molecule type" value="Genomic_DNA"/>
</dbReference>
<evidence type="ECO:0000313" key="2">
    <source>
        <dbReference type="Proteomes" id="UP001152795"/>
    </source>
</evidence>
<keyword evidence="2" id="KW-1185">Reference proteome</keyword>
<sequence length="490" mass="53421">MLPLSSLTLGDVVKSLIAMLHHNGMAGIFTIAAMLMGLHYEMIIKLMKYCPTPIICGTNRLGKTTSARAALSLIGNTANFYSSVKERFIPRLCSRSTLPPVLDDIKIPKILGDAVLSIFNNGKDGTCIFEKGPKTLPIFTVNWEVLDGLNLDPTVFGRLVLIPFIEGKRCPNGVDAQQRAEHDCENMLDRASSAIGTMIGVSEDVEYICQTRAKSIRSAMVQDVADLDDRCMKNYAILIGFAEKVIELADVGLDANSAYSFFVNVIIPHGVNKYQTEDANEASVPISAPESGEPLVIDLIVRCIREYGLTIPKMLTSINPDVNFSSGPSTTMKIRGVAIALKWLIALVKESGNTTPREDKMRQEIAALGVGVISNKKQYFNKKANGQIICRGADGVEVVSRKCVLVQHSAFGQESWATFSQAFDIKSKDGNRDESVLAPPTSTILESTAAPVIASEQPAAVRLPRSNPQLSQLQMQVLRLPRNNPQLSQL</sequence>
<reference evidence="1" key="1">
    <citation type="submission" date="2020-04" db="EMBL/GenBank/DDBJ databases">
        <authorList>
            <person name="Alioto T."/>
            <person name="Alioto T."/>
            <person name="Gomez Garrido J."/>
        </authorList>
    </citation>
    <scope>NUCLEOTIDE SEQUENCE</scope>
    <source>
        <strain evidence="1">A484AB</strain>
    </source>
</reference>
<name>A0A7D9LCR3_PARCT</name>
<dbReference type="AlphaFoldDB" id="A0A7D9LCR3"/>
<organism evidence="1 2">
    <name type="scientific">Paramuricea clavata</name>
    <name type="common">Red gorgonian</name>
    <name type="synonym">Violescent sea-whip</name>
    <dbReference type="NCBI Taxonomy" id="317549"/>
    <lineage>
        <taxon>Eukaryota</taxon>
        <taxon>Metazoa</taxon>
        <taxon>Cnidaria</taxon>
        <taxon>Anthozoa</taxon>
        <taxon>Octocorallia</taxon>
        <taxon>Malacalcyonacea</taxon>
        <taxon>Plexauridae</taxon>
        <taxon>Paramuricea</taxon>
    </lineage>
</organism>
<evidence type="ECO:0000313" key="1">
    <source>
        <dbReference type="EMBL" id="CAB4030404.1"/>
    </source>
</evidence>
<accession>A0A7D9LCR3</accession>